<dbReference type="SMART" id="SM00248">
    <property type="entry name" value="ANK"/>
    <property type="match status" value="2"/>
</dbReference>
<name>A0A8E2FAJ0_9PEZI</name>
<gene>
    <name evidence="2" type="ORF">AOQ84DRAFT_436676</name>
</gene>
<dbReference type="SUPFAM" id="SSF48403">
    <property type="entry name" value="Ankyrin repeat"/>
    <property type="match status" value="1"/>
</dbReference>
<keyword evidence="1" id="KW-0040">ANK repeat</keyword>
<accession>A0A8E2FAJ0</accession>
<dbReference type="Proteomes" id="UP000250140">
    <property type="component" value="Unassembled WGS sequence"/>
</dbReference>
<dbReference type="InterPro" id="IPR036770">
    <property type="entry name" value="Ankyrin_rpt-contain_sf"/>
</dbReference>
<proteinExistence type="predicted"/>
<dbReference type="EMBL" id="KV748809">
    <property type="protein sequence ID" value="OCL12928.1"/>
    <property type="molecule type" value="Genomic_DNA"/>
</dbReference>
<reference evidence="2 3" key="1">
    <citation type="journal article" date="2016" name="Nat. Commun.">
        <title>Ectomycorrhizal ecology is imprinted in the genome of the dominant symbiotic fungus Cenococcum geophilum.</title>
        <authorList>
            <consortium name="DOE Joint Genome Institute"/>
            <person name="Peter M."/>
            <person name="Kohler A."/>
            <person name="Ohm R.A."/>
            <person name="Kuo A."/>
            <person name="Krutzmann J."/>
            <person name="Morin E."/>
            <person name="Arend M."/>
            <person name="Barry K.W."/>
            <person name="Binder M."/>
            <person name="Choi C."/>
            <person name="Clum A."/>
            <person name="Copeland A."/>
            <person name="Grisel N."/>
            <person name="Haridas S."/>
            <person name="Kipfer T."/>
            <person name="LaButti K."/>
            <person name="Lindquist E."/>
            <person name="Lipzen A."/>
            <person name="Maire R."/>
            <person name="Meier B."/>
            <person name="Mihaltcheva S."/>
            <person name="Molinier V."/>
            <person name="Murat C."/>
            <person name="Poggeler S."/>
            <person name="Quandt C.A."/>
            <person name="Sperisen C."/>
            <person name="Tritt A."/>
            <person name="Tisserant E."/>
            <person name="Crous P.W."/>
            <person name="Henrissat B."/>
            <person name="Nehls U."/>
            <person name="Egli S."/>
            <person name="Spatafora J.W."/>
            <person name="Grigoriev I.V."/>
            <person name="Martin F.M."/>
        </authorList>
    </citation>
    <scope>NUCLEOTIDE SEQUENCE [LARGE SCALE GENOMIC DNA]</scope>
    <source>
        <strain evidence="2 3">CBS 207.34</strain>
    </source>
</reference>
<dbReference type="AlphaFoldDB" id="A0A8E2FAJ0"/>
<dbReference type="InterPro" id="IPR002110">
    <property type="entry name" value="Ankyrin_rpt"/>
</dbReference>
<dbReference type="PROSITE" id="PS50297">
    <property type="entry name" value="ANK_REP_REGION"/>
    <property type="match status" value="1"/>
</dbReference>
<evidence type="ECO:0000256" key="1">
    <source>
        <dbReference type="PROSITE-ProRule" id="PRU00023"/>
    </source>
</evidence>
<evidence type="ECO:0000313" key="3">
    <source>
        <dbReference type="Proteomes" id="UP000250140"/>
    </source>
</evidence>
<evidence type="ECO:0000313" key="2">
    <source>
        <dbReference type="EMBL" id="OCL12928.1"/>
    </source>
</evidence>
<keyword evidence="3" id="KW-1185">Reference proteome</keyword>
<dbReference type="OrthoDB" id="3200163at2759"/>
<evidence type="ECO:0008006" key="4">
    <source>
        <dbReference type="Google" id="ProtNLM"/>
    </source>
</evidence>
<feature type="repeat" description="ANK" evidence="1">
    <location>
        <begin position="441"/>
        <end position="467"/>
    </location>
</feature>
<dbReference type="PROSITE" id="PS50088">
    <property type="entry name" value="ANK_REPEAT"/>
    <property type="match status" value="1"/>
</dbReference>
<sequence>MDGLTSTASGMAVVSLSLQLFAGISQLYDFWITVEGAPEDICLILKDLNVLSSTLTTIALRGQQYNSLHSTTIHALESCEDKVKRLRGIAEEFEISFRSGGRLARKWSALKAARKKEKLRDFQTSLHEAKSTLLIELMSSQLHRNISANLEHVEHIAAISQDISFINHQQKGLLATFQDVPKTLAKMQLQHSTDIATTISSVADIRDHIDALRSEVRHMATDMTNSVLSTAFIVGMKQAIEELGRSETFQSILKHDLEVKQTTRPTATTTTTISSERHPVSIHHTGISKVQAVQVTSQTNNELLEDTLKFNSIMARNEGHQHRSRKIFHSSVSRNFFGTVVFKSEIFEVRSLNNGHSFAPRYEAITSFIVHPASWLARFGLKHGIEAGTINSYRGWQFNISPIRAVPDNALIFKLCEEGNISAIRLLFSRGEASTLDTNSYGWKPLHFAVFCAQLNLIKFLISHGADKKALVYESFGIDLGWQCRTPISLIDDYDHPSTADTLYLFEDCIEFFHITGVRGDAWLILDNLVKQHEWKTGFHGAKVRKEQNRLEALIIWWLRLFRNAMAEMFDPHAIFMALLYSNTVINHSEVAEALFGLHKDAINFVDENGDGYLHYCVKYEELNQKGRLIHALHDRHIDMHRVCSGETPTSLAIQFSYRFFMWLDQLHYLSIDTKTFLAHEMVMADSPLSRRGWGLDSLSLLTSLRWIHCAHELPFSIYVNGCHEVRRLESYCKSYPVICTHASKVIQPCWELSLFQLRASVTGHESCSICFHQATEPISHNLTGGNTASNESPSATGLLAGFRSLSSGDRGYQSALRLFCFLGHRWRRNYHAGDLLCWNCLIEHECDDINEIRVSFKVTMPGSFIP</sequence>
<organism evidence="2 3">
    <name type="scientific">Glonium stellatum</name>
    <dbReference type="NCBI Taxonomy" id="574774"/>
    <lineage>
        <taxon>Eukaryota</taxon>
        <taxon>Fungi</taxon>
        <taxon>Dikarya</taxon>
        <taxon>Ascomycota</taxon>
        <taxon>Pezizomycotina</taxon>
        <taxon>Dothideomycetes</taxon>
        <taxon>Pleosporomycetidae</taxon>
        <taxon>Gloniales</taxon>
        <taxon>Gloniaceae</taxon>
        <taxon>Glonium</taxon>
    </lineage>
</organism>
<dbReference type="Gene3D" id="1.25.40.20">
    <property type="entry name" value="Ankyrin repeat-containing domain"/>
    <property type="match status" value="1"/>
</dbReference>
<protein>
    <recommendedName>
        <fullName evidence="4">Fungal N-terminal domain-containing protein</fullName>
    </recommendedName>
</protein>
<dbReference type="Pfam" id="PF12796">
    <property type="entry name" value="Ank_2"/>
    <property type="match status" value="1"/>
</dbReference>